<reference evidence="1 2" key="1">
    <citation type="submission" date="2019-02" db="EMBL/GenBank/DDBJ databases">
        <title>Genome sequencing of the rare red list fungi Bondarzewia mesenterica.</title>
        <authorList>
            <person name="Buettner E."/>
            <person name="Kellner H."/>
        </authorList>
    </citation>
    <scope>NUCLEOTIDE SEQUENCE [LARGE SCALE GENOMIC DNA]</scope>
    <source>
        <strain evidence="1 2">DSM 108281</strain>
    </source>
</reference>
<evidence type="ECO:0000313" key="1">
    <source>
        <dbReference type="EMBL" id="THH12792.1"/>
    </source>
</evidence>
<evidence type="ECO:0000313" key="2">
    <source>
        <dbReference type="Proteomes" id="UP000310158"/>
    </source>
</evidence>
<dbReference type="AlphaFoldDB" id="A0A4S4LL07"/>
<gene>
    <name evidence="1" type="ORF">EW146_g7363</name>
</gene>
<dbReference type="EMBL" id="SGPL01000417">
    <property type="protein sequence ID" value="THH12792.1"/>
    <property type="molecule type" value="Genomic_DNA"/>
</dbReference>
<proteinExistence type="predicted"/>
<name>A0A4S4LL07_9AGAM</name>
<keyword evidence="2" id="KW-1185">Reference proteome</keyword>
<protein>
    <submittedName>
        <fullName evidence="1">Uncharacterized protein</fullName>
    </submittedName>
</protein>
<organism evidence="1 2">
    <name type="scientific">Bondarzewia mesenterica</name>
    <dbReference type="NCBI Taxonomy" id="1095465"/>
    <lineage>
        <taxon>Eukaryota</taxon>
        <taxon>Fungi</taxon>
        <taxon>Dikarya</taxon>
        <taxon>Basidiomycota</taxon>
        <taxon>Agaricomycotina</taxon>
        <taxon>Agaricomycetes</taxon>
        <taxon>Russulales</taxon>
        <taxon>Bondarzewiaceae</taxon>
        <taxon>Bondarzewia</taxon>
    </lineage>
</organism>
<sequence>MNPIAIAVAVTGGPQTLIHGYLGISLTFHGPNIGMHEAHAPPMASVLPSISAPAITPHRGHRLFYGVAHSNPTGVFMVWNNVIDAIHNYPYPS</sequence>
<comment type="caution">
    <text evidence="1">The sequence shown here is derived from an EMBL/GenBank/DDBJ whole genome shotgun (WGS) entry which is preliminary data.</text>
</comment>
<dbReference type="Proteomes" id="UP000310158">
    <property type="component" value="Unassembled WGS sequence"/>
</dbReference>
<accession>A0A4S4LL07</accession>